<dbReference type="EMBL" id="DUGH01000046">
    <property type="protein sequence ID" value="HIH16148.1"/>
    <property type="molecule type" value="Genomic_DNA"/>
</dbReference>
<dbReference type="InterPro" id="IPR010985">
    <property type="entry name" value="Ribbon_hlx_hlx"/>
</dbReference>
<organism evidence="1 3">
    <name type="scientific">Candidatus Iainarchaeum sp</name>
    <dbReference type="NCBI Taxonomy" id="3101447"/>
    <lineage>
        <taxon>Archaea</taxon>
        <taxon>Candidatus Iainarchaeota</taxon>
        <taxon>Candidatus Iainarchaeia</taxon>
        <taxon>Candidatus Iainarchaeales</taxon>
        <taxon>Candidatus Iainarchaeaceae</taxon>
        <taxon>Candidatus Iainarchaeum</taxon>
    </lineage>
</organism>
<comment type="caution">
    <text evidence="1">The sequence shown here is derived from an EMBL/GenBank/DDBJ whole genome shotgun (WGS) entry which is preliminary data.</text>
</comment>
<evidence type="ECO:0008006" key="4">
    <source>
        <dbReference type="Google" id="ProtNLM"/>
    </source>
</evidence>
<sequence>MAMKQYCITLEPKLVKEVDACVKSEGLHSSRNDFVRDAVREKVLAVRRERMRRDFQKLAEKARARGFTGRFPTREERAQLADELLREKGLL</sequence>
<dbReference type="SUPFAM" id="SSF47598">
    <property type="entry name" value="Ribbon-helix-helix"/>
    <property type="match status" value="1"/>
</dbReference>
<reference evidence="2" key="2">
    <citation type="submission" date="2021-03" db="EMBL/GenBank/DDBJ databases">
        <authorList>
            <person name="Jaffe A."/>
        </authorList>
    </citation>
    <scope>NUCLEOTIDE SEQUENCE</scope>
    <source>
        <strain evidence="2">RIFCSPLOWO2_01_FULL_58_19</strain>
    </source>
</reference>
<dbReference type="GO" id="GO:0006355">
    <property type="term" value="P:regulation of DNA-templated transcription"/>
    <property type="evidence" value="ECO:0007669"/>
    <property type="project" value="InterPro"/>
</dbReference>
<dbReference type="Gene3D" id="1.10.1220.10">
    <property type="entry name" value="Met repressor-like"/>
    <property type="match status" value="1"/>
</dbReference>
<dbReference type="Proteomes" id="UP000564964">
    <property type="component" value="Unassembled WGS sequence"/>
</dbReference>
<proteinExistence type="predicted"/>
<dbReference type="EMBL" id="JAGVWE010000004">
    <property type="protein sequence ID" value="MBS3063290.1"/>
    <property type="molecule type" value="Genomic_DNA"/>
</dbReference>
<evidence type="ECO:0000313" key="3">
    <source>
        <dbReference type="Proteomes" id="UP000564964"/>
    </source>
</evidence>
<dbReference type="CDD" id="cd22231">
    <property type="entry name" value="RHH_NikR_HicB-like"/>
    <property type="match status" value="1"/>
</dbReference>
<protein>
    <recommendedName>
        <fullName evidence="4">Ribbon-helix-helix protein, CopG family</fullName>
    </recommendedName>
</protein>
<evidence type="ECO:0000313" key="1">
    <source>
        <dbReference type="EMBL" id="HIH16148.1"/>
    </source>
</evidence>
<dbReference type="Proteomes" id="UP000678237">
    <property type="component" value="Unassembled WGS sequence"/>
</dbReference>
<reference evidence="2" key="3">
    <citation type="submission" date="2021-05" db="EMBL/GenBank/DDBJ databases">
        <title>Protein family content uncovers lineage relationships and bacterial pathway maintenance mechanisms in DPANN archaea.</title>
        <authorList>
            <person name="Castelle C.J."/>
            <person name="Meheust R."/>
            <person name="Jaffe A.L."/>
            <person name="Seitz K."/>
            <person name="Gong X."/>
            <person name="Baker B.J."/>
            <person name="Banfield J.F."/>
        </authorList>
    </citation>
    <scope>NUCLEOTIDE SEQUENCE</scope>
    <source>
        <strain evidence="2">RIFCSPLOWO2_01_FULL_58_19</strain>
    </source>
</reference>
<reference evidence="3" key="1">
    <citation type="journal article" date="2020" name="bioRxiv">
        <title>A rank-normalized archaeal taxonomy based on genome phylogeny resolves widespread incomplete and uneven classifications.</title>
        <authorList>
            <person name="Rinke C."/>
            <person name="Chuvochina M."/>
            <person name="Mussig A.J."/>
            <person name="Chaumeil P.-A."/>
            <person name="Waite D.W."/>
            <person name="Whitman W.B."/>
            <person name="Parks D.H."/>
            <person name="Hugenholtz P."/>
        </authorList>
    </citation>
    <scope>NUCLEOTIDE SEQUENCE [LARGE SCALE GENOMIC DNA]</scope>
</reference>
<evidence type="ECO:0000313" key="2">
    <source>
        <dbReference type="EMBL" id="MBS3063290.1"/>
    </source>
</evidence>
<name>A0A7J4JEL0_9ARCH</name>
<accession>A0A7J4JEL0</accession>
<dbReference type="AlphaFoldDB" id="A0A7J4JEL0"/>
<dbReference type="InterPro" id="IPR013321">
    <property type="entry name" value="Arc_rbn_hlx_hlx"/>
</dbReference>
<gene>
    <name evidence="1" type="ORF">HA252_01955</name>
    <name evidence="2" type="ORF">J4203_05460</name>
</gene>